<organism evidence="12 13">
    <name type="scientific">Rhodoglobus aureus</name>
    <dbReference type="NCBI Taxonomy" id="191497"/>
    <lineage>
        <taxon>Bacteria</taxon>
        <taxon>Bacillati</taxon>
        <taxon>Actinomycetota</taxon>
        <taxon>Actinomycetes</taxon>
        <taxon>Micrococcales</taxon>
        <taxon>Microbacteriaceae</taxon>
        <taxon>Rhodoglobus</taxon>
    </lineage>
</organism>
<keyword evidence="13" id="KW-1185">Reference proteome</keyword>
<feature type="domain" description="Response regulatory" evidence="11">
    <location>
        <begin position="6"/>
        <end position="123"/>
    </location>
</feature>
<name>A0ABN1W040_9MICO</name>
<evidence type="ECO:0000256" key="9">
    <source>
        <dbReference type="PIRNR" id="PIRNR006171"/>
    </source>
</evidence>
<dbReference type="InterPro" id="IPR036390">
    <property type="entry name" value="WH_DNA-bd_sf"/>
</dbReference>
<evidence type="ECO:0000256" key="4">
    <source>
        <dbReference type="ARBA" id="ARBA00023012"/>
    </source>
</evidence>
<dbReference type="PANTHER" id="PTHR45526:SF1">
    <property type="entry name" value="TRANSCRIPTIONAL REGULATORY PROTEIN DCUR-RELATED"/>
    <property type="match status" value="1"/>
</dbReference>
<dbReference type="PROSITE" id="PS50110">
    <property type="entry name" value="RESPONSE_REGULATORY"/>
    <property type="match status" value="1"/>
</dbReference>
<evidence type="ECO:0000256" key="6">
    <source>
        <dbReference type="ARBA" id="ARBA00023125"/>
    </source>
</evidence>
<evidence type="ECO:0000313" key="13">
    <source>
        <dbReference type="Proteomes" id="UP001500943"/>
    </source>
</evidence>
<dbReference type="Pfam" id="PF00072">
    <property type="entry name" value="Response_reg"/>
    <property type="match status" value="1"/>
</dbReference>
<accession>A0ABN1W040</accession>
<dbReference type="PANTHER" id="PTHR45526">
    <property type="entry name" value="TRANSCRIPTIONAL REGULATORY PROTEIN DPIA"/>
    <property type="match status" value="1"/>
</dbReference>
<sequence>MTLPIRVLVVDDDFAVAQLHRQFVDAHDKFEVVAEAHTGAAALDAIDRLDPDLVLLDVYLPDFSGLEVLNRLRVERTSYTEVIAVTAARDLTSVRQARANGVRHYLVKPFTALALRERLDEVARSHDALGSVGRIESLSQNAVDDLILGSHHQSRTMPPKGLSAATLQLVTTTLGNASTDLSASELAAAIGMSRVGARRYLEHLVRAGSALVEPRYGTAGRPEHRYRVR</sequence>
<dbReference type="SUPFAM" id="SSF46785">
    <property type="entry name" value="Winged helix' DNA-binding domain"/>
    <property type="match status" value="1"/>
</dbReference>
<evidence type="ECO:0000256" key="2">
    <source>
        <dbReference type="ARBA" id="ARBA00022490"/>
    </source>
</evidence>
<evidence type="ECO:0000256" key="5">
    <source>
        <dbReference type="ARBA" id="ARBA00023015"/>
    </source>
</evidence>
<evidence type="ECO:0000256" key="7">
    <source>
        <dbReference type="ARBA" id="ARBA00023159"/>
    </source>
</evidence>
<evidence type="ECO:0000256" key="3">
    <source>
        <dbReference type="ARBA" id="ARBA00022553"/>
    </source>
</evidence>
<evidence type="ECO:0000313" key="12">
    <source>
        <dbReference type="EMBL" id="GAA1227099.1"/>
    </source>
</evidence>
<feature type="modified residue" description="4-aspartylphosphate" evidence="10">
    <location>
        <position position="57"/>
    </location>
</feature>
<dbReference type="InterPro" id="IPR011006">
    <property type="entry name" value="CheY-like_superfamily"/>
</dbReference>
<keyword evidence="6 9" id="KW-0238">DNA-binding</keyword>
<evidence type="ECO:0000259" key="11">
    <source>
        <dbReference type="PROSITE" id="PS50110"/>
    </source>
</evidence>
<keyword evidence="4 9" id="KW-0902">Two-component regulatory system</keyword>
<dbReference type="Proteomes" id="UP001500943">
    <property type="component" value="Unassembled WGS sequence"/>
</dbReference>
<keyword evidence="5 9" id="KW-0805">Transcription regulation</keyword>
<comment type="subcellular location">
    <subcellularLocation>
        <location evidence="1 9">Cytoplasm</location>
    </subcellularLocation>
</comment>
<reference evidence="12 13" key="1">
    <citation type="journal article" date="2019" name="Int. J. Syst. Evol. Microbiol.">
        <title>The Global Catalogue of Microorganisms (GCM) 10K type strain sequencing project: providing services to taxonomists for standard genome sequencing and annotation.</title>
        <authorList>
            <consortium name="The Broad Institute Genomics Platform"/>
            <consortium name="The Broad Institute Genome Sequencing Center for Infectious Disease"/>
            <person name="Wu L."/>
            <person name="Ma J."/>
        </authorList>
    </citation>
    <scope>NUCLEOTIDE SEQUENCE [LARGE SCALE GENOMIC DNA]</scope>
    <source>
        <strain evidence="12 13">JCM 12762</strain>
    </source>
</reference>
<keyword evidence="3 10" id="KW-0597">Phosphoprotein</keyword>
<dbReference type="InterPro" id="IPR024187">
    <property type="entry name" value="Sig_transdc_resp-reg_cit/mal"/>
</dbReference>
<dbReference type="RefSeq" id="WP_343926721.1">
    <property type="nucleotide sequence ID" value="NZ_BAAAKW010000069.1"/>
</dbReference>
<dbReference type="InterPro" id="IPR001789">
    <property type="entry name" value="Sig_transdc_resp-reg_receiver"/>
</dbReference>
<dbReference type="InterPro" id="IPR051271">
    <property type="entry name" value="2C-system_Tx_regulators"/>
</dbReference>
<evidence type="ECO:0000256" key="8">
    <source>
        <dbReference type="ARBA" id="ARBA00023163"/>
    </source>
</evidence>
<comment type="caution">
    <text evidence="12">The sequence shown here is derived from an EMBL/GenBank/DDBJ whole genome shotgun (WGS) entry which is preliminary data.</text>
</comment>
<keyword evidence="7 9" id="KW-0010">Activator</keyword>
<dbReference type="SMART" id="SM00448">
    <property type="entry name" value="REC"/>
    <property type="match status" value="1"/>
</dbReference>
<proteinExistence type="predicted"/>
<dbReference type="SUPFAM" id="SSF52172">
    <property type="entry name" value="CheY-like"/>
    <property type="match status" value="1"/>
</dbReference>
<protein>
    <recommendedName>
        <fullName evidence="9">Transcriptional regulatory protein</fullName>
    </recommendedName>
</protein>
<gene>
    <name evidence="12" type="ORF">GCM10009655_27210</name>
</gene>
<dbReference type="EMBL" id="BAAAKW010000069">
    <property type="protein sequence ID" value="GAA1227099.1"/>
    <property type="molecule type" value="Genomic_DNA"/>
</dbReference>
<keyword evidence="8 9" id="KW-0804">Transcription</keyword>
<evidence type="ECO:0000256" key="1">
    <source>
        <dbReference type="ARBA" id="ARBA00004496"/>
    </source>
</evidence>
<dbReference type="PIRSF" id="PIRSF006171">
    <property type="entry name" value="RR_citrat_malat"/>
    <property type="match status" value="1"/>
</dbReference>
<keyword evidence="2 9" id="KW-0963">Cytoplasm</keyword>
<evidence type="ECO:0000256" key="10">
    <source>
        <dbReference type="PROSITE-ProRule" id="PRU00169"/>
    </source>
</evidence>
<dbReference type="Gene3D" id="3.40.50.2300">
    <property type="match status" value="1"/>
</dbReference>